<dbReference type="GO" id="GO:0006412">
    <property type="term" value="P:translation"/>
    <property type="evidence" value="ECO:0007669"/>
    <property type="project" value="InterPro"/>
</dbReference>
<protein>
    <submittedName>
        <fullName evidence="1">Uncharacterized protein</fullName>
    </submittedName>
</protein>
<dbReference type="AlphaFoldDB" id="K2G9H0"/>
<name>K2G9H0_9BACT</name>
<dbReference type="EMBL" id="AMFJ01000654">
    <property type="protein sequence ID" value="EKE26814.1"/>
    <property type="molecule type" value="Genomic_DNA"/>
</dbReference>
<dbReference type="SUPFAM" id="SSF57829">
    <property type="entry name" value="Zn-binding ribosomal proteins"/>
    <property type="match status" value="1"/>
</dbReference>
<sequence>MTFSPTKKTSKSRSKTRTSNWTKLTAKKLLDKTALQYDKDGNATWLAHFASPITWEYKWRKVIKVWKTKKVTKVRV</sequence>
<gene>
    <name evidence="1" type="ORF">ACD_4C00138G0003</name>
</gene>
<evidence type="ECO:0000313" key="1">
    <source>
        <dbReference type="EMBL" id="EKE26814.1"/>
    </source>
</evidence>
<proteinExistence type="predicted"/>
<accession>K2G9H0</accession>
<organism evidence="1">
    <name type="scientific">uncultured bacterium</name>
    <name type="common">gcode 4</name>
    <dbReference type="NCBI Taxonomy" id="1234023"/>
    <lineage>
        <taxon>Bacteria</taxon>
        <taxon>environmental samples</taxon>
    </lineage>
</organism>
<reference evidence="1" key="1">
    <citation type="journal article" date="2012" name="Science">
        <title>Fermentation, hydrogen, and sulfur metabolism in multiple uncultivated bacterial phyla.</title>
        <authorList>
            <person name="Wrighton K.C."/>
            <person name="Thomas B.C."/>
            <person name="Sharon I."/>
            <person name="Miller C.S."/>
            <person name="Castelle C.J."/>
            <person name="VerBerkmoes N.C."/>
            <person name="Wilkins M.J."/>
            <person name="Hettich R.L."/>
            <person name="Lipton M.S."/>
            <person name="Williams K.H."/>
            <person name="Long P.E."/>
            <person name="Banfield J.F."/>
        </authorList>
    </citation>
    <scope>NUCLEOTIDE SEQUENCE [LARGE SCALE GENOMIC DNA]</scope>
</reference>
<dbReference type="InterPro" id="IPR011332">
    <property type="entry name" value="Ribosomal_zn-bd"/>
</dbReference>
<comment type="caution">
    <text evidence="1">The sequence shown here is derived from an EMBL/GenBank/DDBJ whole genome shotgun (WGS) entry which is preliminary data.</text>
</comment>